<feature type="chain" id="PRO_5045379359" evidence="1">
    <location>
        <begin position="23"/>
        <end position="201"/>
    </location>
</feature>
<keyword evidence="1" id="KW-0732">Signal</keyword>
<evidence type="ECO:0000313" key="3">
    <source>
        <dbReference type="Proteomes" id="UP001597302"/>
    </source>
</evidence>
<name>A0ABW4DV29_9RHOB</name>
<comment type="caution">
    <text evidence="2">The sequence shown here is derived from an EMBL/GenBank/DDBJ whole genome shotgun (WGS) entry which is preliminary data.</text>
</comment>
<organism evidence="2 3">
    <name type="scientific">Paracoccus nototheniae</name>
    <dbReference type="NCBI Taxonomy" id="2489002"/>
    <lineage>
        <taxon>Bacteria</taxon>
        <taxon>Pseudomonadati</taxon>
        <taxon>Pseudomonadota</taxon>
        <taxon>Alphaproteobacteria</taxon>
        <taxon>Rhodobacterales</taxon>
        <taxon>Paracoccaceae</taxon>
        <taxon>Paracoccus</taxon>
    </lineage>
</organism>
<dbReference type="Proteomes" id="UP001597302">
    <property type="component" value="Unassembled WGS sequence"/>
</dbReference>
<dbReference type="EMBL" id="JBHTOQ010000022">
    <property type="protein sequence ID" value="MFD1481490.1"/>
    <property type="molecule type" value="Genomic_DNA"/>
</dbReference>
<keyword evidence="3" id="KW-1185">Reference proteome</keyword>
<proteinExistence type="predicted"/>
<evidence type="ECO:0000313" key="2">
    <source>
        <dbReference type="EMBL" id="MFD1481490.1"/>
    </source>
</evidence>
<feature type="signal peptide" evidence="1">
    <location>
        <begin position="1"/>
        <end position="22"/>
    </location>
</feature>
<reference evidence="3" key="1">
    <citation type="journal article" date="2019" name="Int. J. Syst. Evol. Microbiol.">
        <title>The Global Catalogue of Microorganisms (GCM) 10K type strain sequencing project: providing services to taxonomists for standard genome sequencing and annotation.</title>
        <authorList>
            <consortium name="The Broad Institute Genomics Platform"/>
            <consortium name="The Broad Institute Genome Sequencing Center for Infectious Disease"/>
            <person name="Wu L."/>
            <person name="Ma J."/>
        </authorList>
    </citation>
    <scope>NUCLEOTIDE SEQUENCE [LARGE SCALE GENOMIC DNA]</scope>
    <source>
        <strain evidence="3">CCM 8875</strain>
    </source>
</reference>
<dbReference type="Pfam" id="PF19630">
    <property type="entry name" value="DUF6134"/>
    <property type="match status" value="1"/>
</dbReference>
<evidence type="ECO:0000256" key="1">
    <source>
        <dbReference type="SAM" id="SignalP"/>
    </source>
</evidence>
<protein>
    <submittedName>
        <fullName evidence="2">DUF6134 family protein</fullName>
    </submittedName>
</protein>
<dbReference type="RefSeq" id="WP_131572803.1">
    <property type="nucleotide sequence ID" value="NZ_CBCSAJ010000064.1"/>
</dbReference>
<accession>A0ABW4DV29</accession>
<dbReference type="InterPro" id="IPR045767">
    <property type="entry name" value="DUF6134"/>
</dbReference>
<sequence length="201" mass="21068">MTRILSLVTALALTALAPAAIAAPGASVPASGRLAFDVIRKDRDIGDYVVTFRGAGDDLTVDIATDVRVKVPVIGVSAYRFAQTSTETWRGGQLAGLTSRTDDNGTAHDIRVGATSLIPASLWNADLVRARAVLNTIDGSTDAITVSNLGMDSVATGQGPVEATHYALRGGLDRDLWYAGATLVHVRFAAEDGSQIDYVLK</sequence>
<gene>
    <name evidence="2" type="ORF">ACFQ5P_09295</name>
</gene>